<dbReference type="GO" id="GO:0005886">
    <property type="term" value="C:plasma membrane"/>
    <property type="evidence" value="ECO:0007669"/>
    <property type="project" value="UniProtKB-SubCell"/>
</dbReference>
<keyword evidence="2" id="KW-1003">Cell membrane</keyword>
<keyword evidence="3 6" id="KW-0812">Transmembrane</keyword>
<keyword evidence="4 6" id="KW-1133">Transmembrane helix</keyword>
<dbReference type="PANTHER" id="PTHR30485:SF2">
    <property type="entry name" value="BLL0597 PROTEIN"/>
    <property type="match status" value="1"/>
</dbReference>
<evidence type="ECO:0000256" key="3">
    <source>
        <dbReference type="ARBA" id="ARBA00022692"/>
    </source>
</evidence>
<dbReference type="GO" id="GO:0022904">
    <property type="term" value="P:respiratory electron transport chain"/>
    <property type="evidence" value="ECO:0007669"/>
    <property type="project" value="InterPro"/>
</dbReference>
<dbReference type="GO" id="GO:0020037">
    <property type="term" value="F:heme binding"/>
    <property type="evidence" value="ECO:0007669"/>
    <property type="project" value="TreeGrafter"/>
</dbReference>
<comment type="caution">
    <text evidence="8">The sequence shown here is derived from an EMBL/GenBank/DDBJ whole genome shotgun (WGS) entry which is preliminary data.</text>
</comment>
<dbReference type="SUPFAM" id="SSF81342">
    <property type="entry name" value="Transmembrane di-heme cytochromes"/>
    <property type="match status" value="1"/>
</dbReference>
<evidence type="ECO:0000256" key="2">
    <source>
        <dbReference type="ARBA" id="ARBA00022475"/>
    </source>
</evidence>
<dbReference type="Pfam" id="PF01292">
    <property type="entry name" value="Ni_hydr_CYTB"/>
    <property type="match status" value="1"/>
</dbReference>
<evidence type="ECO:0000259" key="7">
    <source>
        <dbReference type="Pfam" id="PF01292"/>
    </source>
</evidence>
<dbReference type="InterPro" id="IPR011577">
    <property type="entry name" value="Cyt_b561_bac/Ni-Hgenase"/>
</dbReference>
<dbReference type="EMBL" id="QFPX01000003">
    <property type="protein sequence ID" value="PZQ56533.1"/>
    <property type="molecule type" value="Genomic_DNA"/>
</dbReference>
<dbReference type="Proteomes" id="UP000249082">
    <property type="component" value="Unassembled WGS sequence"/>
</dbReference>
<dbReference type="PANTHER" id="PTHR30485">
    <property type="entry name" value="NI/FE-HYDROGENASE 1 B-TYPE CYTOCHROME SUBUNIT"/>
    <property type="match status" value="1"/>
</dbReference>
<evidence type="ECO:0000256" key="5">
    <source>
        <dbReference type="ARBA" id="ARBA00023136"/>
    </source>
</evidence>
<proteinExistence type="predicted"/>
<gene>
    <name evidence="8" type="ORF">DI555_04025</name>
</gene>
<organism evidence="8 9">
    <name type="scientific">Novosphingobium pentaromativorans</name>
    <dbReference type="NCBI Taxonomy" id="205844"/>
    <lineage>
        <taxon>Bacteria</taxon>
        <taxon>Pseudomonadati</taxon>
        <taxon>Pseudomonadota</taxon>
        <taxon>Alphaproteobacteria</taxon>
        <taxon>Sphingomonadales</taxon>
        <taxon>Sphingomonadaceae</taxon>
        <taxon>Novosphingobium</taxon>
    </lineage>
</organism>
<name>A0A2W5QPD5_9SPHN</name>
<evidence type="ECO:0000256" key="1">
    <source>
        <dbReference type="ARBA" id="ARBA00004651"/>
    </source>
</evidence>
<feature type="domain" description="Cytochrome b561 bacterial/Ni-hydrogenase" evidence="7">
    <location>
        <begin position="28"/>
        <end position="198"/>
    </location>
</feature>
<comment type="subcellular location">
    <subcellularLocation>
        <location evidence="1">Cell membrane</location>
        <topology evidence="1">Multi-pass membrane protein</topology>
    </subcellularLocation>
</comment>
<dbReference type="InterPro" id="IPR016174">
    <property type="entry name" value="Di-haem_cyt_TM"/>
</dbReference>
<reference evidence="8 9" key="1">
    <citation type="submission" date="2017-08" db="EMBL/GenBank/DDBJ databases">
        <title>Infants hospitalized years apart are colonized by the same room-sourced microbial strains.</title>
        <authorList>
            <person name="Brooks B."/>
            <person name="Olm M.R."/>
            <person name="Firek B.A."/>
            <person name="Baker R."/>
            <person name="Thomas B.C."/>
            <person name="Morowitz M.J."/>
            <person name="Banfield J.F."/>
        </authorList>
    </citation>
    <scope>NUCLEOTIDE SEQUENCE [LARGE SCALE GENOMIC DNA]</scope>
    <source>
        <strain evidence="8">S2_005_002_R2_33</strain>
    </source>
</reference>
<feature type="transmembrane region" description="Helical" evidence="6">
    <location>
        <begin position="164"/>
        <end position="185"/>
    </location>
</feature>
<keyword evidence="5 6" id="KW-0472">Membrane</keyword>
<evidence type="ECO:0000313" key="8">
    <source>
        <dbReference type="EMBL" id="PZQ56533.1"/>
    </source>
</evidence>
<protein>
    <recommendedName>
        <fullName evidence="7">Cytochrome b561 bacterial/Ni-hydrogenase domain-containing protein</fullName>
    </recommendedName>
</protein>
<dbReference type="GO" id="GO:0009055">
    <property type="term" value="F:electron transfer activity"/>
    <property type="evidence" value="ECO:0007669"/>
    <property type="project" value="InterPro"/>
</dbReference>
<evidence type="ECO:0000256" key="6">
    <source>
        <dbReference type="SAM" id="Phobius"/>
    </source>
</evidence>
<sequence length="236" mass="25532">MQGLPRELPREEAVSSRPGAKTVRTPLWDWPVRVIHWSFAALIPALWWTAENGEMGWHTSIGTVLMQLLVIRVLWGFVGSSTARFSGFVRGPGAVLEHLQSGAHEPTAGHNPAGGWSVLAMLGLMALQVLLGLFSGDPDDGTTGPLNHLVSSSTASRMTDLHGIVFYLILVMIVLHLGAILYYRVIKRENLIAPMLTGSRAMPAGTTGMVKAPVWRLIACVVAAWLVGWIVWVGAA</sequence>
<accession>A0A2W5QPD5</accession>
<dbReference type="InterPro" id="IPR051542">
    <property type="entry name" value="Hydrogenase_cytochrome"/>
</dbReference>
<feature type="transmembrane region" description="Helical" evidence="6">
    <location>
        <begin position="116"/>
        <end position="136"/>
    </location>
</feature>
<evidence type="ECO:0000313" key="9">
    <source>
        <dbReference type="Proteomes" id="UP000249082"/>
    </source>
</evidence>
<dbReference type="Gene3D" id="1.20.950.20">
    <property type="entry name" value="Transmembrane di-heme cytochromes, Chain C"/>
    <property type="match status" value="1"/>
</dbReference>
<evidence type="ECO:0000256" key="4">
    <source>
        <dbReference type="ARBA" id="ARBA00022989"/>
    </source>
</evidence>
<dbReference type="AlphaFoldDB" id="A0A2W5QPD5"/>
<feature type="transmembrane region" description="Helical" evidence="6">
    <location>
        <begin position="214"/>
        <end position="235"/>
    </location>
</feature>